<accession>A0A9X4AYY0</accession>
<dbReference type="Pfam" id="PF03705">
    <property type="entry name" value="CheR_N"/>
    <property type="match status" value="1"/>
</dbReference>
<dbReference type="GO" id="GO:0032259">
    <property type="term" value="P:methylation"/>
    <property type="evidence" value="ECO:0007669"/>
    <property type="project" value="UniProtKB-KW"/>
</dbReference>
<dbReference type="PANTHER" id="PTHR24422:SF19">
    <property type="entry name" value="CHEMOTAXIS PROTEIN METHYLTRANSFERASE"/>
    <property type="match status" value="1"/>
</dbReference>
<dbReference type="InterPro" id="IPR036804">
    <property type="entry name" value="CheR_N_sf"/>
</dbReference>
<dbReference type="GO" id="GO:0008983">
    <property type="term" value="F:protein-glutamate O-methyltransferase activity"/>
    <property type="evidence" value="ECO:0007669"/>
    <property type="project" value="UniProtKB-EC"/>
</dbReference>
<organism evidence="7 8">
    <name type="scientific">Polyangium jinanense</name>
    <dbReference type="NCBI Taxonomy" id="2829994"/>
    <lineage>
        <taxon>Bacteria</taxon>
        <taxon>Pseudomonadati</taxon>
        <taxon>Myxococcota</taxon>
        <taxon>Polyangia</taxon>
        <taxon>Polyangiales</taxon>
        <taxon>Polyangiaceae</taxon>
        <taxon>Polyangium</taxon>
    </lineage>
</organism>
<comment type="caution">
    <text evidence="7">The sequence shown here is derived from an EMBL/GenBank/DDBJ whole genome shotgun (WGS) entry which is preliminary data.</text>
</comment>
<dbReference type="InterPro" id="IPR026024">
    <property type="entry name" value="Chemotaxis_MeTrfase_CheR"/>
</dbReference>
<protein>
    <recommendedName>
        <fullName evidence="2">protein-glutamate O-methyltransferase</fullName>
        <ecNumber evidence="2">2.1.1.80</ecNumber>
    </recommendedName>
</protein>
<dbReference type="PRINTS" id="PR00996">
    <property type="entry name" value="CHERMTFRASE"/>
</dbReference>
<keyword evidence="3" id="KW-0489">Methyltransferase</keyword>
<dbReference type="InterPro" id="IPR022642">
    <property type="entry name" value="CheR_C"/>
</dbReference>
<dbReference type="PROSITE" id="PS50123">
    <property type="entry name" value="CHER"/>
    <property type="match status" value="1"/>
</dbReference>
<comment type="catalytic activity">
    <reaction evidence="1">
        <text>L-glutamyl-[protein] + S-adenosyl-L-methionine = [protein]-L-glutamate 5-O-methyl ester + S-adenosyl-L-homocysteine</text>
        <dbReference type="Rhea" id="RHEA:24452"/>
        <dbReference type="Rhea" id="RHEA-COMP:10208"/>
        <dbReference type="Rhea" id="RHEA-COMP:10311"/>
        <dbReference type="ChEBI" id="CHEBI:29973"/>
        <dbReference type="ChEBI" id="CHEBI:57856"/>
        <dbReference type="ChEBI" id="CHEBI:59789"/>
        <dbReference type="ChEBI" id="CHEBI:82795"/>
        <dbReference type="EC" id="2.1.1.80"/>
    </reaction>
</comment>
<dbReference type="SUPFAM" id="SSF53335">
    <property type="entry name" value="S-adenosyl-L-methionine-dependent methyltransferases"/>
    <property type="match status" value="1"/>
</dbReference>
<proteinExistence type="predicted"/>
<evidence type="ECO:0000313" key="8">
    <source>
        <dbReference type="Proteomes" id="UP001151081"/>
    </source>
</evidence>
<evidence type="ECO:0000256" key="3">
    <source>
        <dbReference type="ARBA" id="ARBA00022603"/>
    </source>
</evidence>
<dbReference type="PIRSF" id="PIRSF000410">
    <property type="entry name" value="CheR"/>
    <property type="match status" value="1"/>
</dbReference>
<dbReference type="Gene3D" id="1.10.155.10">
    <property type="entry name" value="Chemotaxis receptor methyltransferase CheR, N-terminal domain"/>
    <property type="match status" value="1"/>
</dbReference>
<keyword evidence="8" id="KW-1185">Reference proteome</keyword>
<dbReference type="CDD" id="cd02440">
    <property type="entry name" value="AdoMet_MTases"/>
    <property type="match status" value="1"/>
</dbReference>
<evidence type="ECO:0000313" key="7">
    <source>
        <dbReference type="EMBL" id="MDC3987755.1"/>
    </source>
</evidence>
<dbReference type="EMBL" id="JAGTJJ010000058">
    <property type="protein sequence ID" value="MDC3987755.1"/>
    <property type="molecule type" value="Genomic_DNA"/>
</dbReference>
<dbReference type="EC" id="2.1.1.80" evidence="2"/>
<evidence type="ECO:0000259" key="6">
    <source>
        <dbReference type="PROSITE" id="PS50123"/>
    </source>
</evidence>
<dbReference type="AlphaFoldDB" id="A0A9X4AYY0"/>
<evidence type="ECO:0000256" key="1">
    <source>
        <dbReference type="ARBA" id="ARBA00001541"/>
    </source>
</evidence>
<feature type="domain" description="CheR-type methyltransferase" evidence="6">
    <location>
        <begin position="1"/>
        <end position="293"/>
    </location>
</feature>
<keyword evidence="4" id="KW-0808">Transferase</keyword>
<dbReference type="SUPFAM" id="SSF47757">
    <property type="entry name" value="Chemotaxis receptor methyltransferase CheR, N-terminal domain"/>
    <property type="match status" value="1"/>
</dbReference>
<name>A0A9X4AYY0_9BACT</name>
<evidence type="ECO:0000256" key="4">
    <source>
        <dbReference type="ARBA" id="ARBA00022679"/>
    </source>
</evidence>
<dbReference type="Gene3D" id="3.40.50.150">
    <property type="entry name" value="Vaccinia Virus protein VP39"/>
    <property type="match status" value="1"/>
</dbReference>
<dbReference type="Pfam" id="PF01739">
    <property type="entry name" value="CheR"/>
    <property type="match status" value="1"/>
</dbReference>
<keyword evidence="5" id="KW-0949">S-adenosyl-L-methionine</keyword>
<dbReference type="PANTHER" id="PTHR24422">
    <property type="entry name" value="CHEMOTAXIS PROTEIN METHYLTRANSFERASE"/>
    <property type="match status" value="1"/>
</dbReference>
<dbReference type="Proteomes" id="UP001151081">
    <property type="component" value="Unassembled WGS sequence"/>
</dbReference>
<dbReference type="SMART" id="SM00138">
    <property type="entry name" value="MeTrc"/>
    <property type="match status" value="1"/>
</dbReference>
<dbReference type="InterPro" id="IPR050903">
    <property type="entry name" value="Bact_Chemotaxis_MeTrfase"/>
</dbReference>
<reference evidence="7 8" key="1">
    <citation type="submission" date="2021-04" db="EMBL/GenBank/DDBJ databases">
        <title>Genome analysis of Polyangium sp.</title>
        <authorList>
            <person name="Li Y."/>
            <person name="Wang J."/>
        </authorList>
    </citation>
    <scope>NUCLEOTIDE SEQUENCE [LARGE SCALE GENOMIC DNA]</scope>
    <source>
        <strain evidence="7 8">SDU14</strain>
    </source>
</reference>
<dbReference type="InterPro" id="IPR022641">
    <property type="entry name" value="CheR_N"/>
</dbReference>
<sequence length="299" mass="33483">MFLSIPDDEFKLFQELVRRHSGISLGPHKRPLLLSRLAPRLRALGLHSFAEYHRRVTGPGGQAELEQMLDCICTNETRFFREPRQFELIRRTLLPEWTSRLGQGGAASAAATVPATHRRLRVWSAACSTGEEPYSLAMTLLHGLAPLPPDPRHAIEILATDLSTRALDRAQRAIYPIERAPEIPHDYLFAYMLRGQRSHAGEMKAGPELRALVTFRRENLIQVTSQKLGRFDLVLCRNVLIYFDAATKALVLDRIVDCLNPGGYLFLGYAESLNGQVRGMANVAPSVYRREALRGGSTA</sequence>
<gene>
    <name evidence="7" type="ORF">KEG57_45240</name>
</gene>
<evidence type="ECO:0000256" key="5">
    <source>
        <dbReference type="ARBA" id="ARBA00022691"/>
    </source>
</evidence>
<evidence type="ECO:0000256" key="2">
    <source>
        <dbReference type="ARBA" id="ARBA00012534"/>
    </source>
</evidence>
<dbReference type="InterPro" id="IPR029063">
    <property type="entry name" value="SAM-dependent_MTases_sf"/>
</dbReference>
<dbReference type="InterPro" id="IPR000780">
    <property type="entry name" value="CheR_MeTrfase"/>
</dbReference>